<evidence type="ECO:0000313" key="2">
    <source>
        <dbReference type="EMBL" id="KAJ7696997.1"/>
    </source>
</evidence>
<dbReference type="EMBL" id="JARKIE010000032">
    <property type="protein sequence ID" value="KAJ7696997.1"/>
    <property type="molecule type" value="Genomic_DNA"/>
</dbReference>
<gene>
    <name evidence="2" type="ORF">B0H17DRAFT_1130648</name>
</gene>
<evidence type="ECO:0000256" key="1">
    <source>
        <dbReference type="SAM" id="MobiDB-lite"/>
    </source>
</evidence>
<evidence type="ECO:0000313" key="3">
    <source>
        <dbReference type="Proteomes" id="UP001221757"/>
    </source>
</evidence>
<dbReference type="AlphaFoldDB" id="A0AAD7DQX9"/>
<dbReference type="Proteomes" id="UP001221757">
    <property type="component" value="Unassembled WGS sequence"/>
</dbReference>
<proteinExistence type="predicted"/>
<reference evidence="2" key="1">
    <citation type="submission" date="2023-03" db="EMBL/GenBank/DDBJ databases">
        <title>Massive genome expansion in bonnet fungi (Mycena s.s.) driven by repeated elements and novel gene families across ecological guilds.</title>
        <authorList>
            <consortium name="Lawrence Berkeley National Laboratory"/>
            <person name="Harder C.B."/>
            <person name="Miyauchi S."/>
            <person name="Viragh M."/>
            <person name="Kuo A."/>
            <person name="Thoen E."/>
            <person name="Andreopoulos B."/>
            <person name="Lu D."/>
            <person name="Skrede I."/>
            <person name="Drula E."/>
            <person name="Henrissat B."/>
            <person name="Morin E."/>
            <person name="Kohler A."/>
            <person name="Barry K."/>
            <person name="LaButti K."/>
            <person name="Morin E."/>
            <person name="Salamov A."/>
            <person name="Lipzen A."/>
            <person name="Mereny Z."/>
            <person name="Hegedus B."/>
            <person name="Baldrian P."/>
            <person name="Stursova M."/>
            <person name="Weitz H."/>
            <person name="Taylor A."/>
            <person name="Grigoriev I.V."/>
            <person name="Nagy L.G."/>
            <person name="Martin F."/>
            <person name="Kauserud H."/>
        </authorList>
    </citation>
    <scope>NUCLEOTIDE SEQUENCE</scope>
    <source>
        <strain evidence="2">CBHHK067</strain>
    </source>
</reference>
<feature type="region of interest" description="Disordered" evidence="1">
    <location>
        <begin position="1"/>
        <end position="21"/>
    </location>
</feature>
<protein>
    <submittedName>
        <fullName evidence="2">Uncharacterized protein</fullName>
    </submittedName>
</protein>
<accession>A0AAD7DQX9</accession>
<sequence length="245" mass="27451">MSLFNPFLPPRTQSSLGRPSSLHASTIQRKAHILVAGAIIGCPTTTVQRRTRILSAAIITSATYLTLKNGEIYHADIVVGATSWPDTRIIICMKPTDAESAADRHGQGPQILHHWARNRNEPAKLFRHKPVRNRQRARDGSGAVRKNWTRRGVYLRHRPASTMNLNRIGVFGTWRHGLNLDPVGALFVMNIANHTTDFINERELRGWQEVERTNVIKGGGAEFEEEKLRLIGHLGVHSERADDNG</sequence>
<feature type="compositionally biased region" description="Polar residues" evidence="1">
    <location>
        <begin position="11"/>
        <end position="21"/>
    </location>
</feature>
<comment type="caution">
    <text evidence="2">The sequence shown here is derived from an EMBL/GenBank/DDBJ whole genome shotgun (WGS) entry which is preliminary data.</text>
</comment>
<name>A0AAD7DQX9_MYCRO</name>
<organism evidence="2 3">
    <name type="scientific">Mycena rosella</name>
    <name type="common">Pink bonnet</name>
    <name type="synonym">Agaricus rosellus</name>
    <dbReference type="NCBI Taxonomy" id="1033263"/>
    <lineage>
        <taxon>Eukaryota</taxon>
        <taxon>Fungi</taxon>
        <taxon>Dikarya</taxon>
        <taxon>Basidiomycota</taxon>
        <taxon>Agaricomycotina</taxon>
        <taxon>Agaricomycetes</taxon>
        <taxon>Agaricomycetidae</taxon>
        <taxon>Agaricales</taxon>
        <taxon>Marasmiineae</taxon>
        <taxon>Mycenaceae</taxon>
        <taxon>Mycena</taxon>
    </lineage>
</organism>
<keyword evidence="3" id="KW-1185">Reference proteome</keyword>